<dbReference type="EMBL" id="RBAK01000014">
    <property type="protein sequence ID" value="RKN40309.1"/>
    <property type="molecule type" value="Genomic_DNA"/>
</dbReference>
<dbReference type="Pfam" id="PF19686">
    <property type="entry name" value="DUF6188"/>
    <property type="match status" value="1"/>
</dbReference>
<evidence type="ECO:0000313" key="1">
    <source>
        <dbReference type="EMBL" id="RKN40309.1"/>
    </source>
</evidence>
<accession>A0A3A9YWV9</accession>
<comment type="caution">
    <text evidence="1">The sequence shown here is derived from an EMBL/GenBank/DDBJ whole genome shotgun (WGS) entry which is preliminary data.</text>
</comment>
<evidence type="ECO:0000313" key="2">
    <source>
        <dbReference type="Proteomes" id="UP000281726"/>
    </source>
</evidence>
<protein>
    <submittedName>
        <fullName evidence="1">Uncharacterized protein</fullName>
    </submittedName>
</protein>
<dbReference type="InterPro" id="IPR046179">
    <property type="entry name" value="DUF6188"/>
</dbReference>
<sequence>MQRGTRQMSARVTRCRHHRSMDVEQVVGSFVVEIGFRQAWPFLGLCDNRPTPAQEARLYIDASWTLEVATSAKGTAGDDIAWLTAAIALNGRTIDTARVYDDGSLSLRTDTGITLVVSGELEPDTTGEAWRLTSWHSR</sequence>
<name>A0A3A9YWV9_9ACTN</name>
<reference evidence="1 2" key="1">
    <citation type="journal article" date="2004" name="Syst. Appl. Microbiol.">
        <title>Cryptoendolithic actinomycetes from antarctic sandstone rock samples: Micromonospora endolithica sp. nov. and two isolates related to Micromonospora coerulea Jensen 1932.</title>
        <authorList>
            <person name="Hirsch P."/>
            <person name="Mevs U."/>
            <person name="Kroppenstedt R.M."/>
            <person name="Schumann P."/>
            <person name="Stackebrandt E."/>
        </authorList>
    </citation>
    <scope>NUCLEOTIDE SEQUENCE [LARGE SCALE GENOMIC DNA]</scope>
    <source>
        <strain evidence="1 2">JCM 12677</strain>
    </source>
</reference>
<keyword evidence="2" id="KW-1185">Reference proteome</keyword>
<dbReference type="Proteomes" id="UP000281726">
    <property type="component" value="Unassembled WGS sequence"/>
</dbReference>
<gene>
    <name evidence="1" type="ORF">D7223_27330</name>
</gene>
<organism evidence="1 2">
    <name type="scientific">Micromonospora endolithica</name>
    <dbReference type="NCBI Taxonomy" id="230091"/>
    <lineage>
        <taxon>Bacteria</taxon>
        <taxon>Bacillati</taxon>
        <taxon>Actinomycetota</taxon>
        <taxon>Actinomycetes</taxon>
        <taxon>Micromonosporales</taxon>
        <taxon>Micromonosporaceae</taxon>
        <taxon>Micromonospora</taxon>
    </lineage>
</organism>
<proteinExistence type="predicted"/>
<dbReference type="AlphaFoldDB" id="A0A3A9YWV9"/>